<feature type="region of interest" description="Disordered" evidence="3">
    <location>
        <begin position="289"/>
        <end position="319"/>
    </location>
</feature>
<feature type="domain" description="Zn(2)-C6 fungal-type" evidence="4">
    <location>
        <begin position="366"/>
        <end position="402"/>
    </location>
</feature>
<dbReference type="SUPFAM" id="SSF57701">
    <property type="entry name" value="Zn2/Cys6 DNA-binding domain"/>
    <property type="match status" value="1"/>
</dbReference>
<dbReference type="PROSITE" id="PS50048">
    <property type="entry name" value="ZN2_CY6_FUNGAL_2"/>
    <property type="match status" value="1"/>
</dbReference>
<proteinExistence type="predicted"/>
<feature type="region of interest" description="Disordered" evidence="3">
    <location>
        <begin position="420"/>
        <end position="542"/>
    </location>
</feature>
<dbReference type="Proteomes" id="UP000070121">
    <property type="component" value="Unassembled WGS sequence"/>
</dbReference>
<gene>
    <name evidence="5" type="ORF">CSAL01_11271</name>
</gene>
<dbReference type="PROSITE" id="PS00463">
    <property type="entry name" value="ZN2_CY6_FUNGAL_1"/>
    <property type="match status" value="1"/>
</dbReference>
<dbReference type="PANTHER" id="PTHR31644">
    <property type="entry name" value="TRANSCRIPTIONAL ACTIVATOR ARO80-RELATED"/>
    <property type="match status" value="1"/>
</dbReference>
<comment type="caution">
    <text evidence="5">The sequence shown here is derived from an EMBL/GenBank/DDBJ whole genome shotgun (WGS) entry which is preliminary data.</text>
</comment>
<evidence type="ECO:0000256" key="2">
    <source>
        <dbReference type="ARBA" id="ARBA00023242"/>
    </source>
</evidence>
<evidence type="ECO:0000256" key="3">
    <source>
        <dbReference type="SAM" id="MobiDB-lite"/>
    </source>
</evidence>
<feature type="compositionally biased region" description="Low complexity" evidence="3">
    <location>
        <begin position="920"/>
        <end position="932"/>
    </location>
</feature>
<dbReference type="InterPro" id="IPR052780">
    <property type="entry name" value="AAA_Catabolism_Regulators"/>
</dbReference>
<feature type="region of interest" description="Disordered" evidence="3">
    <location>
        <begin position="561"/>
        <end position="599"/>
    </location>
</feature>
<name>A0A135UCC3_9PEZI</name>
<dbReference type="GO" id="GO:0008270">
    <property type="term" value="F:zinc ion binding"/>
    <property type="evidence" value="ECO:0007669"/>
    <property type="project" value="InterPro"/>
</dbReference>
<dbReference type="PRINTS" id="PR00081">
    <property type="entry name" value="GDHRDH"/>
</dbReference>
<accession>A0A135UCC3</accession>
<dbReference type="GO" id="GO:0005634">
    <property type="term" value="C:nucleus"/>
    <property type="evidence" value="ECO:0007669"/>
    <property type="project" value="TreeGrafter"/>
</dbReference>
<feature type="compositionally biased region" description="Polar residues" evidence="3">
    <location>
        <begin position="938"/>
        <end position="952"/>
    </location>
</feature>
<keyword evidence="2" id="KW-0539">Nucleus</keyword>
<dbReference type="PANTHER" id="PTHR31644:SF1">
    <property type="entry name" value="ZN(II)2CYS6 TRANSCRIPTION FACTOR (EUROFUNG)"/>
    <property type="match status" value="1"/>
</dbReference>
<dbReference type="OrthoDB" id="5818554at2759"/>
<evidence type="ECO:0000256" key="1">
    <source>
        <dbReference type="ARBA" id="ARBA00022857"/>
    </source>
</evidence>
<organism evidence="5 6">
    <name type="scientific">Colletotrichum salicis</name>
    <dbReference type="NCBI Taxonomy" id="1209931"/>
    <lineage>
        <taxon>Eukaryota</taxon>
        <taxon>Fungi</taxon>
        <taxon>Dikarya</taxon>
        <taxon>Ascomycota</taxon>
        <taxon>Pezizomycotina</taxon>
        <taxon>Sordariomycetes</taxon>
        <taxon>Hypocreomycetidae</taxon>
        <taxon>Glomerellales</taxon>
        <taxon>Glomerellaceae</taxon>
        <taxon>Colletotrichum</taxon>
        <taxon>Colletotrichum acutatum species complex</taxon>
    </lineage>
</organism>
<dbReference type="InterPro" id="IPR001138">
    <property type="entry name" value="Zn2Cys6_DnaBD"/>
</dbReference>
<evidence type="ECO:0000259" key="4">
    <source>
        <dbReference type="PROSITE" id="PS50048"/>
    </source>
</evidence>
<sequence>MVQYSIRSTDNTTQGRLALVTGARSSSPTISGGIGSSVAHALAAEGCDVALHYSSSQAKADALAQELRDKYPSQLFVPFQADLSSRESTRNLVPSIFANGEVAQKHKAVSVLVANAGLGRRIRDPADIGEDDWDEMMEVNARSQFVVTKACLPGMRAQGWGRVVLVGSIASRGGGINGCHYAATKGALCSMGLNLATFLAPEGVTVNIVLPAMIGATGMIATPKSTTWDSKDDLEELRSTDPGLAIAASVPVHRLGAPEEVSNVVVIPNTIGPSPTAALARHSPRAAAAAAAAAAAPSRPHAWADEEKPSTPSRRRNIRNTMSVDTAAVAPVTDRRPSTTMVSPPQHHRLPHAVTATGKERRVSRACVSCRLRKTRCDLDYGGNPGIPPCRRCVREQKECVLATSRRGGRRPRKFVRLPQSEGDTAAFPQQQQQQHSDAVTGPAAYDSGPRGGDVGTSSATNLREDQHMHHQRSTSPADSRHHNDGDEHWSCSPEEDDDGLVGRPASWPGSTSQPDSPGGRSTRSLKSSGDIEGHITSSDLLNPSDALNLLAQVADLDREERRDDMRHLSVSDATGRDKCSPRKGSRKPSTPAATHYPPISDEVLSLPVASRLLTLYIDHFHPFFPVADKCILTHTPATVSSLIDSEPHLVTAIFTVASKDEPSMSRVHEACSRYMETLISKLIYKGSTTVGAVEALLILAQWAPQRLQEKPTIGRGEEDEGAWMQIGVAIRLGYLQSLEQTGLLSDKTSPSSETFRRKRLVWAACYMSDREVSIRVGKGFWSRGPGPSTIPRSADFPSLRIQEAGTDNLGQLFQAQLELIQLFSNAHDILYSSSSHRAQLYLGGEYVRYIDDSFAVLRKWKIVWGSLNSQLTTQLPVTPLIKAGLNLSYEFLRLYINAFAFQATINRAISKARQQQQQHIQQNQQYQQSQQNKFSKDQTQQHNGHETTTGSHAPARHAPARHPPPPPPTATISPLFADLASTPDARFIYESMDAANSLLNILNSSVDPATGLRYMPLKYYLYVIYAAVFLFKARLAGALGSEASESVRRSINVTIEALQRSSMSPHSLGQRYARLLSLLWRSKPEEQQQRNQPTLQSNVTISGPDGQAVDATNGGVPCPAFGLHNGSGPGSVSVHVPTVPSSANANNNGYGGLGGGHAENHHQGFGMSHGHAHSNMAAFPHQPDLLFRGFSWRDLDDLGQFIGPADMNFSDSANLAVMGGPINLDEGAGYDVLWPGNDVVF</sequence>
<feature type="region of interest" description="Disordered" evidence="3">
    <location>
        <begin position="920"/>
        <end position="973"/>
    </location>
</feature>
<protein>
    <submittedName>
        <fullName evidence="5">Fungal specific transcription factor</fullName>
    </submittedName>
</protein>
<dbReference type="Pfam" id="PF00172">
    <property type="entry name" value="Zn_clus"/>
    <property type="match status" value="1"/>
</dbReference>
<reference evidence="5 6" key="1">
    <citation type="submission" date="2014-02" db="EMBL/GenBank/DDBJ databases">
        <title>The genome sequence of Colletotrichum salicis CBS 607.94.</title>
        <authorList>
            <person name="Baroncelli R."/>
            <person name="Thon M.R."/>
        </authorList>
    </citation>
    <scope>NUCLEOTIDE SEQUENCE [LARGE SCALE GENOMIC DNA]</scope>
    <source>
        <strain evidence="5 6">CBS 607.94</strain>
    </source>
</reference>
<feature type="compositionally biased region" description="Basic and acidic residues" evidence="3">
    <location>
        <begin position="561"/>
        <end position="581"/>
    </location>
</feature>
<dbReference type="Gene3D" id="3.40.50.720">
    <property type="entry name" value="NAD(P)-binding Rossmann-like Domain"/>
    <property type="match status" value="1"/>
</dbReference>
<dbReference type="PROSITE" id="PS00061">
    <property type="entry name" value="ADH_SHORT"/>
    <property type="match status" value="1"/>
</dbReference>
<dbReference type="InterPro" id="IPR036864">
    <property type="entry name" value="Zn2-C6_fun-type_DNA-bd_sf"/>
</dbReference>
<dbReference type="GO" id="GO:0000981">
    <property type="term" value="F:DNA-binding transcription factor activity, RNA polymerase II-specific"/>
    <property type="evidence" value="ECO:0007669"/>
    <property type="project" value="InterPro"/>
</dbReference>
<dbReference type="SUPFAM" id="SSF51735">
    <property type="entry name" value="NAD(P)-binding Rossmann-fold domains"/>
    <property type="match status" value="1"/>
</dbReference>
<dbReference type="EMBL" id="JFFI01001587">
    <property type="protein sequence ID" value="KXH58046.1"/>
    <property type="molecule type" value="Genomic_DNA"/>
</dbReference>
<dbReference type="InterPro" id="IPR020904">
    <property type="entry name" value="Sc_DH/Rdtase_CS"/>
</dbReference>
<dbReference type="SMART" id="SM00066">
    <property type="entry name" value="GAL4"/>
    <property type="match status" value="1"/>
</dbReference>
<dbReference type="STRING" id="1209931.A0A135UCC3"/>
<keyword evidence="1" id="KW-0521">NADP</keyword>
<dbReference type="Pfam" id="PF00106">
    <property type="entry name" value="adh_short"/>
    <property type="match status" value="1"/>
</dbReference>
<dbReference type="CDD" id="cd05233">
    <property type="entry name" value="SDR_c"/>
    <property type="match status" value="1"/>
</dbReference>
<dbReference type="Gene3D" id="4.10.240.10">
    <property type="entry name" value="Zn(2)-C6 fungal-type DNA-binding domain"/>
    <property type="match status" value="1"/>
</dbReference>
<dbReference type="InterPro" id="IPR036291">
    <property type="entry name" value="NAD(P)-bd_dom_sf"/>
</dbReference>
<feature type="compositionally biased region" description="Polar residues" evidence="3">
    <location>
        <begin position="509"/>
        <end position="528"/>
    </location>
</feature>
<evidence type="ECO:0000313" key="5">
    <source>
        <dbReference type="EMBL" id="KXH58046.1"/>
    </source>
</evidence>
<keyword evidence="6" id="KW-1185">Reference proteome</keyword>
<dbReference type="InterPro" id="IPR002347">
    <property type="entry name" value="SDR_fam"/>
</dbReference>
<evidence type="ECO:0000313" key="6">
    <source>
        <dbReference type="Proteomes" id="UP000070121"/>
    </source>
</evidence>
<dbReference type="CDD" id="cd12148">
    <property type="entry name" value="fungal_TF_MHR"/>
    <property type="match status" value="1"/>
</dbReference>
<dbReference type="AlphaFoldDB" id="A0A135UCC3"/>
<dbReference type="CDD" id="cd00067">
    <property type="entry name" value="GAL4"/>
    <property type="match status" value="1"/>
</dbReference>
<feature type="compositionally biased region" description="Low complexity" evidence="3">
    <location>
        <begin position="289"/>
        <end position="301"/>
    </location>
</feature>
<feature type="compositionally biased region" description="Basic and acidic residues" evidence="3">
    <location>
        <begin position="479"/>
        <end position="490"/>
    </location>
</feature>